<keyword evidence="9" id="KW-0472">Membrane</keyword>
<keyword evidence="6 11" id="KW-0732">Signal</keyword>
<evidence type="ECO:0000256" key="10">
    <source>
        <dbReference type="ARBA" id="ARBA00023237"/>
    </source>
</evidence>
<evidence type="ECO:0000256" key="7">
    <source>
        <dbReference type="ARBA" id="ARBA00023065"/>
    </source>
</evidence>
<dbReference type="InterPro" id="IPR023614">
    <property type="entry name" value="Porin_dom_sf"/>
</dbReference>
<accession>E1SWI0</accession>
<dbReference type="OrthoDB" id="8173690at2"/>
<evidence type="ECO:0000313" key="13">
    <source>
        <dbReference type="EMBL" id="ADN76462.1"/>
    </source>
</evidence>
<dbReference type="CDD" id="cd00342">
    <property type="entry name" value="gram_neg_porins"/>
    <property type="match status" value="1"/>
</dbReference>
<sequence>MKKMALVLLTASVSAPALAESPDFYGRFWVGGTFSDSGLAGNEKVDGASLENYASYIGMKGTHEISSTLNLIYKAEAGIESFDNSASNVFKSRNTYIGLDGSFGEITFGRNDTVFKKIEGGIDQFNITSSDMNRLIAGNDRLGDTVTYRTPVLAGFQLGATYTPEDDFGGKAELDDANNYAVSLVYGDGKLKKTPHYLALAYADGLNGLKAVRVAAGYKLGSWQFGALYQDSESLQYTNLDGDSWLLSAAWKHGAHKVKAQWSMDNAGLGKITSNAGADLDTVTDSEAYAYSLGYDYALSKQVTVGAIASYYDGEFTDAAGRTEFDDTLLTAHLKYLF</sequence>
<keyword evidence="14" id="KW-1185">Reference proteome</keyword>
<dbReference type="GO" id="GO:0015288">
    <property type="term" value="F:porin activity"/>
    <property type="evidence" value="ECO:0007669"/>
    <property type="project" value="UniProtKB-KW"/>
</dbReference>
<keyword evidence="7" id="KW-0406">Ion transport</keyword>
<evidence type="ECO:0000256" key="6">
    <source>
        <dbReference type="ARBA" id="ARBA00022729"/>
    </source>
</evidence>
<dbReference type="PRINTS" id="PR00184">
    <property type="entry name" value="NEISSPPORIN"/>
</dbReference>
<evidence type="ECO:0000256" key="3">
    <source>
        <dbReference type="ARBA" id="ARBA00022448"/>
    </source>
</evidence>
<evidence type="ECO:0000256" key="2">
    <source>
        <dbReference type="ARBA" id="ARBA00011233"/>
    </source>
</evidence>
<protein>
    <submittedName>
        <fullName evidence="13">Porin Gram-negative type</fullName>
    </submittedName>
</protein>
<dbReference type="EMBL" id="CP002209">
    <property type="protein sequence ID" value="ADN76462.1"/>
    <property type="molecule type" value="Genomic_DNA"/>
</dbReference>
<evidence type="ECO:0000256" key="5">
    <source>
        <dbReference type="ARBA" id="ARBA00022692"/>
    </source>
</evidence>
<evidence type="ECO:0000256" key="11">
    <source>
        <dbReference type="SAM" id="SignalP"/>
    </source>
</evidence>
<name>E1SWI0_FERBD</name>
<keyword evidence="5" id="KW-0812">Transmembrane</keyword>
<dbReference type="GO" id="GO:0046930">
    <property type="term" value="C:pore complex"/>
    <property type="evidence" value="ECO:0007669"/>
    <property type="project" value="UniProtKB-KW"/>
</dbReference>
<feature type="chain" id="PRO_5003151998" evidence="11">
    <location>
        <begin position="20"/>
        <end position="338"/>
    </location>
</feature>
<dbReference type="PANTHER" id="PTHR34501:SF9">
    <property type="entry name" value="MAJOR OUTER MEMBRANE PROTEIN P.IA"/>
    <property type="match status" value="1"/>
</dbReference>
<reference evidence="13 14" key="1">
    <citation type="journal article" date="2010" name="Stand. Genomic Sci.">
        <title>Complete genome sequence of Ferrimonas balearica type strain (PAT).</title>
        <authorList>
            <person name="Nolan M."/>
            <person name="Sikorski J."/>
            <person name="Davenport K."/>
            <person name="Lucas S."/>
            <person name="Glavina Del Rio T."/>
            <person name="Tice H."/>
            <person name="Cheng J."/>
            <person name="Goodwin L."/>
            <person name="Pitluck S."/>
            <person name="Liolios K."/>
            <person name="Ivanova N."/>
            <person name="Mavromatis K."/>
            <person name="Ovchinnikova G."/>
            <person name="Pati A."/>
            <person name="Chen A."/>
            <person name="Palaniappan K."/>
            <person name="Land M."/>
            <person name="Hauser L."/>
            <person name="Chang Y."/>
            <person name="Jeffries C."/>
            <person name="Tapia R."/>
            <person name="Brettin T."/>
            <person name="Detter J."/>
            <person name="Han C."/>
            <person name="Yasawong M."/>
            <person name="Rohde M."/>
            <person name="Tindall B."/>
            <person name="Goker M."/>
            <person name="Woyke T."/>
            <person name="Bristow J."/>
            <person name="Eisen J."/>
            <person name="Markowitz V."/>
            <person name="Hugenholtz P."/>
            <person name="Kyrpides N."/>
            <person name="Klenk H."/>
            <person name="Lapidus A."/>
        </authorList>
    </citation>
    <scope>NUCLEOTIDE SEQUENCE [LARGE SCALE GENOMIC DNA]</scope>
    <source>
        <strain evidence="14">DSM 9799 / CCM 4581 / KCTC 23876 / PAT</strain>
    </source>
</reference>
<dbReference type="eggNOG" id="COG3203">
    <property type="taxonomic scope" value="Bacteria"/>
</dbReference>
<comment type="subcellular location">
    <subcellularLocation>
        <location evidence="1">Cell outer membrane</location>
        <topology evidence="1">Multi-pass membrane protein</topology>
    </subcellularLocation>
</comment>
<dbReference type="InterPro" id="IPR033900">
    <property type="entry name" value="Gram_neg_porin_domain"/>
</dbReference>
<dbReference type="SUPFAM" id="SSF56935">
    <property type="entry name" value="Porins"/>
    <property type="match status" value="1"/>
</dbReference>
<dbReference type="GeneID" id="67182464"/>
<keyword evidence="3" id="KW-0813">Transport</keyword>
<gene>
    <name evidence="13" type="ordered locus">Fbal_2259</name>
</gene>
<dbReference type="STRING" id="550540.Fbal_2259"/>
<dbReference type="GO" id="GO:0009279">
    <property type="term" value="C:cell outer membrane"/>
    <property type="evidence" value="ECO:0007669"/>
    <property type="project" value="UniProtKB-SubCell"/>
</dbReference>
<dbReference type="Pfam" id="PF13609">
    <property type="entry name" value="Porin_4"/>
    <property type="match status" value="1"/>
</dbReference>
<evidence type="ECO:0000259" key="12">
    <source>
        <dbReference type="Pfam" id="PF13609"/>
    </source>
</evidence>
<dbReference type="GO" id="GO:0006811">
    <property type="term" value="P:monoatomic ion transport"/>
    <property type="evidence" value="ECO:0007669"/>
    <property type="project" value="UniProtKB-KW"/>
</dbReference>
<comment type="subunit">
    <text evidence="2">Homotrimer.</text>
</comment>
<dbReference type="AlphaFoldDB" id="E1SWI0"/>
<keyword evidence="8" id="KW-0626">Porin</keyword>
<dbReference type="Gene3D" id="2.40.160.10">
    <property type="entry name" value="Porin"/>
    <property type="match status" value="1"/>
</dbReference>
<dbReference type="InterPro" id="IPR002299">
    <property type="entry name" value="Porin_Neis"/>
</dbReference>
<dbReference type="InterPro" id="IPR050298">
    <property type="entry name" value="Gram-neg_bact_OMP"/>
</dbReference>
<feature type="domain" description="Porin" evidence="12">
    <location>
        <begin position="5"/>
        <end position="314"/>
    </location>
</feature>
<organism evidence="13 14">
    <name type="scientific">Ferrimonas balearica (strain DSM 9799 / CCM 4581 / KCTC 23876 / PAT)</name>
    <dbReference type="NCBI Taxonomy" id="550540"/>
    <lineage>
        <taxon>Bacteria</taxon>
        <taxon>Pseudomonadati</taxon>
        <taxon>Pseudomonadota</taxon>
        <taxon>Gammaproteobacteria</taxon>
        <taxon>Alteromonadales</taxon>
        <taxon>Ferrimonadaceae</taxon>
        <taxon>Ferrimonas</taxon>
    </lineage>
</organism>
<dbReference type="KEGG" id="fbl:Fbal_2259"/>
<feature type="signal peptide" evidence="11">
    <location>
        <begin position="1"/>
        <end position="19"/>
    </location>
</feature>
<dbReference type="PANTHER" id="PTHR34501">
    <property type="entry name" value="PROTEIN YDDL-RELATED"/>
    <property type="match status" value="1"/>
</dbReference>
<evidence type="ECO:0000256" key="1">
    <source>
        <dbReference type="ARBA" id="ARBA00004571"/>
    </source>
</evidence>
<evidence type="ECO:0000256" key="4">
    <source>
        <dbReference type="ARBA" id="ARBA00022452"/>
    </source>
</evidence>
<evidence type="ECO:0000256" key="9">
    <source>
        <dbReference type="ARBA" id="ARBA00023136"/>
    </source>
</evidence>
<proteinExistence type="predicted"/>
<evidence type="ECO:0000313" key="14">
    <source>
        <dbReference type="Proteomes" id="UP000006683"/>
    </source>
</evidence>
<dbReference type="RefSeq" id="WP_013345768.1">
    <property type="nucleotide sequence ID" value="NC_014541.1"/>
</dbReference>
<keyword evidence="10" id="KW-0998">Cell outer membrane</keyword>
<keyword evidence="4" id="KW-1134">Transmembrane beta strand</keyword>
<dbReference type="Proteomes" id="UP000006683">
    <property type="component" value="Chromosome"/>
</dbReference>
<evidence type="ECO:0000256" key="8">
    <source>
        <dbReference type="ARBA" id="ARBA00023114"/>
    </source>
</evidence>
<dbReference type="HOGENOM" id="CLU_038238_3_0_6"/>